<protein>
    <submittedName>
        <fullName evidence="2">Uncharacterized protein</fullName>
    </submittedName>
</protein>
<comment type="caution">
    <text evidence="2">The sequence shown here is derived from an EMBL/GenBank/DDBJ whole genome shotgun (WGS) entry which is preliminary data.</text>
</comment>
<keyword evidence="1" id="KW-1133">Transmembrane helix</keyword>
<dbReference type="Proteomes" id="UP000321150">
    <property type="component" value="Unassembled WGS sequence"/>
</dbReference>
<dbReference type="AlphaFoldDB" id="A0A511YBJ9"/>
<feature type="transmembrane region" description="Helical" evidence="1">
    <location>
        <begin position="43"/>
        <end position="61"/>
    </location>
</feature>
<sequence length="216" mass="25298">MFADFKGLFRYEAYLLVGFSMALIPKVKDLFLDFKKYCRTEILISILIAMNILLLIYKGWIAHQVIDNGGKNIYEQQIQSARFLHTYYNNSKVVANDIGAISYYTDIHLLDIIGLGSEETIVFNENRKTFDHKFEDFLTRYCLKNKYDIAVVYDGWFQGHIPGNWKKAAVLKIKNKVTVARLEVSIYSINRDNFQQLQQNIRNFNWDKNVTVVLKD</sequence>
<keyword evidence="1" id="KW-0812">Transmembrane</keyword>
<gene>
    <name evidence="2" type="ORF">CLA01_26430</name>
</gene>
<reference evidence="2 3" key="1">
    <citation type="submission" date="2019-07" db="EMBL/GenBank/DDBJ databases">
        <title>Whole genome shotgun sequence of Chryseobacterium lathyri NBRC 105250.</title>
        <authorList>
            <person name="Hosoyama A."/>
            <person name="Uohara A."/>
            <person name="Ohji S."/>
            <person name="Ichikawa N."/>
        </authorList>
    </citation>
    <scope>NUCLEOTIDE SEQUENCE [LARGE SCALE GENOMIC DNA]</scope>
    <source>
        <strain evidence="2 3">NBRC 105250</strain>
    </source>
</reference>
<dbReference type="EMBL" id="BJYI01000009">
    <property type="protein sequence ID" value="GEN72571.1"/>
    <property type="molecule type" value="Genomic_DNA"/>
</dbReference>
<feature type="transmembrane region" description="Helical" evidence="1">
    <location>
        <begin position="13"/>
        <end position="31"/>
    </location>
</feature>
<evidence type="ECO:0000313" key="3">
    <source>
        <dbReference type="Proteomes" id="UP000321150"/>
    </source>
</evidence>
<evidence type="ECO:0000313" key="2">
    <source>
        <dbReference type="EMBL" id="GEN72571.1"/>
    </source>
</evidence>
<organism evidence="2 3">
    <name type="scientific">Chryseobacterium lathyri</name>
    <dbReference type="NCBI Taxonomy" id="395933"/>
    <lineage>
        <taxon>Bacteria</taxon>
        <taxon>Pseudomonadati</taxon>
        <taxon>Bacteroidota</taxon>
        <taxon>Flavobacteriia</taxon>
        <taxon>Flavobacteriales</taxon>
        <taxon>Weeksellaceae</taxon>
        <taxon>Chryseobacterium group</taxon>
        <taxon>Chryseobacterium</taxon>
    </lineage>
</organism>
<proteinExistence type="predicted"/>
<accession>A0A511YBJ9</accession>
<evidence type="ECO:0000256" key="1">
    <source>
        <dbReference type="SAM" id="Phobius"/>
    </source>
</evidence>
<name>A0A511YBJ9_9FLAO</name>
<keyword evidence="1" id="KW-0472">Membrane</keyword>